<dbReference type="Proteomes" id="UP001196379">
    <property type="component" value="Unassembled WGS sequence"/>
</dbReference>
<dbReference type="Proteomes" id="UP000732858">
    <property type="component" value="Unassembled WGS sequence"/>
</dbReference>
<gene>
    <name evidence="1" type="ORF">HT657_05535</name>
    <name evidence="2" type="ORF">HT672_08015</name>
</gene>
<proteinExistence type="predicted"/>
<accession>A0A949T8U8</accession>
<evidence type="ECO:0000313" key="2">
    <source>
        <dbReference type="EMBL" id="MBV6547219.1"/>
    </source>
</evidence>
<dbReference type="AlphaFoldDB" id="A0A949T8U8"/>
<name>A0A949T8U8_9PAST</name>
<evidence type="ECO:0000313" key="3">
    <source>
        <dbReference type="Proteomes" id="UP000732858"/>
    </source>
</evidence>
<dbReference type="InterPro" id="IPR035292">
    <property type="entry name" value="DUF5363"/>
</dbReference>
<protein>
    <submittedName>
        <fullName evidence="2">DUF5363 domain-containing protein</fullName>
    </submittedName>
</protein>
<keyword evidence="4" id="KW-1185">Reference proteome</keyword>
<dbReference type="GeneID" id="65549723"/>
<dbReference type="Pfam" id="PF17320">
    <property type="entry name" value="DUF5363"/>
    <property type="match status" value="1"/>
</dbReference>
<evidence type="ECO:0000313" key="4">
    <source>
        <dbReference type="Proteomes" id="UP001196379"/>
    </source>
</evidence>
<dbReference type="RefSeq" id="WP_198303026.1">
    <property type="nucleotide sequence ID" value="NZ_JABULY010000002.1"/>
</dbReference>
<organism evidence="2 3">
    <name type="scientific">Ursidibacter maritimus</name>
    <dbReference type="NCBI Taxonomy" id="1331689"/>
    <lineage>
        <taxon>Bacteria</taxon>
        <taxon>Pseudomonadati</taxon>
        <taxon>Pseudomonadota</taxon>
        <taxon>Gammaproteobacteria</taxon>
        <taxon>Pasteurellales</taxon>
        <taxon>Pasteurellaceae</taxon>
        <taxon>Ursidibacter</taxon>
    </lineage>
</organism>
<dbReference type="EMBL" id="JABULY010000002">
    <property type="protein sequence ID" value="MBV6531598.1"/>
    <property type="molecule type" value="Genomic_DNA"/>
</dbReference>
<sequence>MTTENKNFFRKLLDKYNQLCKDLGVDAGACRGCVPVVKFDPEPEKKNEPKDVKEDK</sequence>
<dbReference type="EMBL" id="JABUMC010000017">
    <property type="protein sequence ID" value="MBV6547219.1"/>
    <property type="molecule type" value="Genomic_DNA"/>
</dbReference>
<reference evidence="2 4" key="1">
    <citation type="journal article" date="2021" name="Mol. Ecol.">
        <title>Polar bear-adapted Ursidibacter maritimus are remarkably conserved after generations in captivity.</title>
        <authorList>
            <person name="Espinosa-Gongora C."/>
            <person name="Hansen M.J."/>
            <person name="Bertelsen M.F."/>
            <person name="Bojesen A.M."/>
        </authorList>
    </citation>
    <scope>NUCLEOTIDE SEQUENCE</scope>
    <source>
        <strain evidence="2">Pb43105x</strain>
        <strain evidence="1 4">Pb43106</strain>
    </source>
</reference>
<comment type="caution">
    <text evidence="2">The sequence shown here is derived from an EMBL/GenBank/DDBJ whole genome shotgun (WGS) entry which is preliminary data.</text>
</comment>
<evidence type="ECO:0000313" key="1">
    <source>
        <dbReference type="EMBL" id="MBV6531598.1"/>
    </source>
</evidence>